<dbReference type="InterPro" id="IPR001310">
    <property type="entry name" value="Histidine_triad_HIT"/>
</dbReference>
<reference evidence="5 6" key="1">
    <citation type="submission" date="2016-11" db="EMBL/GenBank/DDBJ databases">
        <authorList>
            <person name="Jaros S."/>
            <person name="Januszkiewicz K."/>
            <person name="Wedrychowicz H."/>
        </authorList>
    </citation>
    <scope>NUCLEOTIDE SEQUENCE [LARGE SCALE GENOMIC DNA]</scope>
    <source>
        <strain evidence="5 6">DSM 15930</strain>
    </source>
</reference>
<dbReference type="InterPro" id="IPR036265">
    <property type="entry name" value="HIT-like_sf"/>
</dbReference>
<protein>
    <submittedName>
        <fullName evidence="5">Diadenosine tetraphosphate (Ap4A) hydrolase</fullName>
    </submittedName>
</protein>
<feature type="short sequence motif" description="Histidine triad motif" evidence="2 3">
    <location>
        <begin position="95"/>
        <end position="99"/>
    </location>
</feature>
<evidence type="ECO:0000259" key="4">
    <source>
        <dbReference type="PROSITE" id="PS51084"/>
    </source>
</evidence>
<evidence type="ECO:0000256" key="1">
    <source>
        <dbReference type="PIRSR" id="PIRSR601310-1"/>
    </source>
</evidence>
<dbReference type="Gene3D" id="3.30.428.10">
    <property type="entry name" value="HIT-like"/>
    <property type="match status" value="1"/>
</dbReference>
<dbReference type="SUPFAM" id="SSF54197">
    <property type="entry name" value="HIT-like"/>
    <property type="match status" value="1"/>
</dbReference>
<feature type="active site" description="Tele-AMP-histidine intermediate" evidence="1">
    <location>
        <position position="97"/>
    </location>
</feature>
<dbReference type="PANTHER" id="PTHR46648:SF1">
    <property type="entry name" value="ADENOSINE 5'-MONOPHOSPHORAMIDASE HNT1"/>
    <property type="match status" value="1"/>
</dbReference>
<dbReference type="InterPro" id="IPR011146">
    <property type="entry name" value="HIT-like"/>
</dbReference>
<dbReference type="GO" id="GO:0016787">
    <property type="term" value="F:hydrolase activity"/>
    <property type="evidence" value="ECO:0007669"/>
    <property type="project" value="UniProtKB-KW"/>
</dbReference>
<organism evidence="5 6">
    <name type="scientific">Anaerosporobacter mobilis DSM 15930</name>
    <dbReference type="NCBI Taxonomy" id="1120996"/>
    <lineage>
        <taxon>Bacteria</taxon>
        <taxon>Bacillati</taxon>
        <taxon>Bacillota</taxon>
        <taxon>Clostridia</taxon>
        <taxon>Lachnospirales</taxon>
        <taxon>Lachnospiraceae</taxon>
        <taxon>Anaerosporobacter</taxon>
    </lineage>
</organism>
<feature type="domain" description="HIT" evidence="4">
    <location>
        <begin position="7"/>
        <end position="110"/>
    </location>
</feature>
<dbReference type="AlphaFoldDB" id="A0A1M7F715"/>
<keyword evidence="6" id="KW-1185">Reference proteome</keyword>
<dbReference type="RefSeq" id="WP_073282290.1">
    <property type="nucleotide sequence ID" value="NZ_FRCP01000005.1"/>
</dbReference>
<accession>A0A1M7F715</accession>
<dbReference type="Pfam" id="PF01230">
    <property type="entry name" value="HIT"/>
    <property type="match status" value="1"/>
</dbReference>
<evidence type="ECO:0000256" key="3">
    <source>
        <dbReference type="PROSITE-ProRule" id="PRU00464"/>
    </source>
</evidence>
<dbReference type="OrthoDB" id="9784774at2"/>
<dbReference type="GO" id="GO:0009117">
    <property type="term" value="P:nucleotide metabolic process"/>
    <property type="evidence" value="ECO:0007669"/>
    <property type="project" value="TreeGrafter"/>
</dbReference>
<dbReference type="Proteomes" id="UP000184038">
    <property type="component" value="Unassembled WGS sequence"/>
</dbReference>
<evidence type="ECO:0000256" key="2">
    <source>
        <dbReference type="PIRSR" id="PIRSR601310-3"/>
    </source>
</evidence>
<dbReference type="PANTHER" id="PTHR46648">
    <property type="entry name" value="HIT FAMILY PROTEIN 1"/>
    <property type="match status" value="1"/>
</dbReference>
<evidence type="ECO:0000313" key="5">
    <source>
        <dbReference type="EMBL" id="SHL99763.1"/>
    </source>
</evidence>
<proteinExistence type="predicted"/>
<keyword evidence="5" id="KW-0378">Hydrolase</keyword>
<dbReference type="EMBL" id="FRCP01000005">
    <property type="protein sequence ID" value="SHL99763.1"/>
    <property type="molecule type" value="Genomic_DNA"/>
</dbReference>
<dbReference type="PROSITE" id="PS51084">
    <property type="entry name" value="HIT_2"/>
    <property type="match status" value="1"/>
</dbReference>
<name>A0A1M7F715_9FIRM</name>
<evidence type="ECO:0000313" key="6">
    <source>
        <dbReference type="Proteomes" id="UP000184038"/>
    </source>
</evidence>
<sequence>MKDQNCAYCMQGELVATFGYLAIEMENSLVFIFKEQSNPGRVIVAHKKHVSELIDLTDEERNDYFAEIAKVAGAMHKAFSPNKINYGAYGDTGHHLHFHLVPKYEGGSEWGGTFTMNSGKVMIDDETCEELAKKLREAM</sequence>
<dbReference type="STRING" id="1120996.SAMN02746066_00446"/>
<gene>
    <name evidence="5" type="ORF">SAMN02746066_00446</name>
</gene>